<gene>
    <name evidence="1" type="ORF">LAZ67_2004878</name>
</gene>
<sequence length="161" mass="18118">MLHPPYSPDLAPNDFFLFPRMKSVLKGHRFDTVNAIKEKLLSVFRGITSDKFSGCFRNWEKYIKRCIDSLGHSGGIWLYVRWAELHRTDSRPTHGLNGPGVGLSEGQDTRVKLRKEGWTLAAPAAMWQAPKTESGDICGKEKTWRLASGHSWGTICTNANT</sequence>
<dbReference type="Proteomes" id="UP001235939">
    <property type="component" value="Chromosome 02"/>
</dbReference>
<evidence type="ECO:0000313" key="2">
    <source>
        <dbReference type="Proteomes" id="UP001235939"/>
    </source>
</evidence>
<organism evidence="1 2">
    <name type="scientific">Cordylochernes scorpioides</name>
    <dbReference type="NCBI Taxonomy" id="51811"/>
    <lineage>
        <taxon>Eukaryota</taxon>
        <taxon>Metazoa</taxon>
        <taxon>Ecdysozoa</taxon>
        <taxon>Arthropoda</taxon>
        <taxon>Chelicerata</taxon>
        <taxon>Arachnida</taxon>
        <taxon>Pseudoscorpiones</taxon>
        <taxon>Cheliferoidea</taxon>
        <taxon>Chernetidae</taxon>
        <taxon>Cordylochernes</taxon>
    </lineage>
</organism>
<protein>
    <recommendedName>
        <fullName evidence="3">Histone-lysine N-methyltransferase SETMAR</fullName>
    </recommendedName>
</protein>
<name>A0ABY6K3Z1_9ARAC</name>
<dbReference type="EMBL" id="CP092864">
    <property type="protein sequence ID" value="UYV63581.1"/>
    <property type="molecule type" value="Genomic_DNA"/>
</dbReference>
<reference evidence="1 2" key="1">
    <citation type="submission" date="2022-01" db="EMBL/GenBank/DDBJ databases">
        <title>A chromosomal length assembly of Cordylochernes scorpioides.</title>
        <authorList>
            <person name="Zeh D."/>
            <person name="Zeh J."/>
        </authorList>
    </citation>
    <scope>NUCLEOTIDE SEQUENCE [LARGE SCALE GENOMIC DNA]</scope>
    <source>
        <strain evidence="1">IN4F17</strain>
        <tissue evidence="1">Whole Body</tissue>
    </source>
</reference>
<keyword evidence="2" id="KW-1185">Reference proteome</keyword>
<proteinExistence type="predicted"/>
<evidence type="ECO:0008006" key="3">
    <source>
        <dbReference type="Google" id="ProtNLM"/>
    </source>
</evidence>
<accession>A0ABY6K3Z1</accession>
<dbReference type="InterPro" id="IPR036397">
    <property type="entry name" value="RNaseH_sf"/>
</dbReference>
<dbReference type="Gene3D" id="3.30.420.10">
    <property type="entry name" value="Ribonuclease H-like superfamily/Ribonuclease H"/>
    <property type="match status" value="1"/>
</dbReference>
<evidence type="ECO:0000313" key="1">
    <source>
        <dbReference type="EMBL" id="UYV63581.1"/>
    </source>
</evidence>